<keyword evidence="1" id="KW-0479">Metal-binding</keyword>
<dbReference type="Gene3D" id="3.30.40.10">
    <property type="entry name" value="Zinc/RING finger domain, C3HC4 (zinc finger)"/>
    <property type="match status" value="1"/>
</dbReference>
<dbReference type="InterPro" id="IPR050731">
    <property type="entry name" value="HRD1_E3_ubiq-ligases"/>
</dbReference>
<evidence type="ECO:0000256" key="4">
    <source>
        <dbReference type="PROSITE-ProRule" id="PRU00175"/>
    </source>
</evidence>
<dbReference type="PANTHER" id="PTHR22763:SF162">
    <property type="entry name" value="TRANSMEMBRANE E3 UBIQUITIN-PROTEIN LIGASE 1"/>
    <property type="match status" value="1"/>
</dbReference>
<name>A0A4Y8CEN3_9HELO</name>
<keyword evidence="2 4" id="KW-0863">Zinc-finger</keyword>
<organism evidence="7 8">
    <name type="scientific">Botryotinia calthae</name>
    <dbReference type="NCBI Taxonomy" id="38488"/>
    <lineage>
        <taxon>Eukaryota</taxon>
        <taxon>Fungi</taxon>
        <taxon>Dikarya</taxon>
        <taxon>Ascomycota</taxon>
        <taxon>Pezizomycotina</taxon>
        <taxon>Leotiomycetes</taxon>
        <taxon>Helotiales</taxon>
        <taxon>Sclerotiniaceae</taxon>
        <taxon>Botryotinia</taxon>
    </lineage>
</organism>
<dbReference type="PANTHER" id="PTHR22763">
    <property type="entry name" value="RING ZINC FINGER PROTEIN"/>
    <property type="match status" value="1"/>
</dbReference>
<feature type="domain" description="RING-type" evidence="6">
    <location>
        <begin position="146"/>
        <end position="224"/>
    </location>
</feature>
<dbReference type="GO" id="GO:0012505">
    <property type="term" value="C:endomembrane system"/>
    <property type="evidence" value="ECO:0007669"/>
    <property type="project" value="TreeGrafter"/>
</dbReference>
<feature type="region of interest" description="Disordered" evidence="5">
    <location>
        <begin position="1"/>
        <end position="26"/>
    </location>
</feature>
<dbReference type="GO" id="GO:0008270">
    <property type="term" value="F:zinc ion binding"/>
    <property type="evidence" value="ECO:0007669"/>
    <property type="project" value="UniProtKB-KW"/>
</dbReference>
<evidence type="ECO:0000256" key="2">
    <source>
        <dbReference type="ARBA" id="ARBA00022771"/>
    </source>
</evidence>
<dbReference type="AlphaFoldDB" id="A0A4Y8CEN3"/>
<dbReference type="PROSITE" id="PS50089">
    <property type="entry name" value="ZF_RING_2"/>
    <property type="match status" value="1"/>
</dbReference>
<accession>A0A4Y8CEN3</accession>
<gene>
    <name evidence="7" type="ORF">BOTCAL_1078g00030</name>
</gene>
<dbReference type="SUPFAM" id="SSF57850">
    <property type="entry name" value="RING/U-box"/>
    <property type="match status" value="1"/>
</dbReference>
<proteinExistence type="predicted"/>
<comment type="caution">
    <text evidence="7">The sequence shown here is derived from an EMBL/GenBank/DDBJ whole genome shotgun (WGS) entry which is preliminary data.</text>
</comment>
<dbReference type="InterPro" id="IPR013083">
    <property type="entry name" value="Znf_RING/FYVE/PHD"/>
</dbReference>
<evidence type="ECO:0000313" key="8">
    <source>
        <dbReference type="Proteomes" id="UP000297299"/>
    </source>
</evidence>
<dbReference type="Pfam" id="PF13639">
    <property type="entry name" value="zf-RING_2"/>
    <property type="match status" value="1"/>
</dbReference>
<dbReference type="EMBL" id="PHWZ01001074">
    <property type="protein sequence ID" value="TEY27893.1"/>
    <property type="molecule type" value="Genomic_DNA"/>
</dbReference>
<dbReference type="STRING" id="38488.A0A4Y8CEN3"/>
<keyword evidence="3" id="KW-0862">Zinc</keyword>
<evidence type="ECO:0000256" key="1">
    <source>
        <dbReference type="ARBA" id="ARBA00022723"/>
    </source>
</evidence>
<dbReference type="Proteomes" id="UP000297299">
    <property type="component" value="Unassembled WGS sequence"/>
</dbReference>
<dbReference type="GO" id="GO:0043161">
    <property type="term" value="P:proteasome-mediated ubiquitin-dependent protein catabolic process"/>
    <property type="evidence" value="ECO:0007669"/>
    <property type="project" value="TreeGrafter"/>
</dbReference>
<evidence type="ECO:0000256" key="3">
    <source>
        <dbReference type="ARBA" id="ARBA00022833"/>
    </source>
</evidence>
<feature type="compositionally biased region" description="Basic and acidic residues" evidence="5">
    <location>
        <begin position="1"/>
        <end position="25"/>
    </location>
</feature>
<evidence type="ECO:0000313" key="7">
    <source>
        <dbReference type="EMBL" id="TEY27893.1"/>
    </source>
</evidence>
<dbReference type="GO" id="GO:0061630">
    <property type="term" value="F:ubiquitin protein ligase activity"/>
    <property type="evidence" value="ECO:0007669"/>
    <property type="project" value="TreeGrafter"/>
</dbReference>
<evidence type="ECO:0000259" key="6">
    <source>
        <dbReference type="PROSITE" id="PS50089"/>
    </source>
</evidence>
<dbReference type="InterPro" id="IPR001841">
    <property type="entry name" value="Znf_RING"/>
</dbReference>
<keyword evidence="8" id="KW-1185">Reference proteome</keyword>
<protein>
    <recommendedName>
        <fullName evidence="6">RING-type domain-containing protein</fullName>
    </recommendedName>
</protein>
<dbReference type="OrthoDB" id="8062037at2759"/>
<evidence type="ECO:0000256" key="5">
    <source>
        <dbReference type="SAM" id="MobiDB-lite"/>
    </source>
</evidence>
<reference evidence="7 8" key="1">
    <citation type="submission" date="2017-11" db="EMBL/GenBank/DDBJ databases">
        <title>Comparative genomics of Botrytis spp.</title>
        <authorList>
            <person name="Valero-Jimenez C.A."/>
            <person name="Tapia P."/>
            <person name="Veloso J."/>
            <person name="Silva-Moreno E."/>
            <person name="Staats M."/>
            <person name="Valdes J.H."/>
            <person name="Van Kan J.A.L."/>
        </authorList>
    </citation>
    <scope>NUCLEOTIDE SEQUENCE [LARGE SCALE GENOMIC DNA]</scope>
    <source>
        <strain evidence="7 8">MUCL2830</strain>
    </source>
</reference>
<sequence>MPSRSLDSRLHRILPHDLEDSESTRRPQPQVIFVDSIISTMVATHGITIEIISSNGDMSSRNPEFENIVRAAVDIADNREPRLSTGDLLVHGDLDEQTRFTAALRYQDGRARSLIVKVRLDFKYRIKAINEMLESVDVETLDSENCGICIEPYTTAVTLSELETMVTTSEEPGTLDITYGFEYSITTPNIPHHDAVKMKRCGHVFGRGCIVQWMKENNTCPMCRSRVPLPIPCHLQVWVV</sequence>